<dbReference type="AlphaFoldDB" id="A0A1Y0ER45"/>
<dbReference type="KEGG" id="cser:CCO03_16895"/>
<reference evidence="1 2" key="1">
    <citation type="submission" date="2017-05" db="EMBL/GenBank/DDBJ databases">
        <authorList>
            <person name="Song R."/>
            <person name="Chenine A.L."/>
            <person name="Ruprecht R.M."/>
        </authorList>
    </citation>
    <scope>NUCLEOTIDE SEQUENCE [LARGE SCALE GENOMIC DNA]</scope>
    <source>
        <strain evidence="1 2">DSM 26136</strain>
    </source>
</reference>
<accession>A0A1Y0ER45</accession>
<proteinExistence type="predicted"/>
<evidence type="ECO:0000313" key="1">
    <source>
        <dbReference type="EMBL" id="ARU06125.1"/>
    </source>
</evidence>
<gene>
    <name evidence="1" type="ORF">CCO03_16895</name>
</gene>
<keyword evidence="2" id="KW-1185">Reference proteome</keyword>
<dbReference type="EMBL" id="CP021455">
    <property type="protein sequence ID" value="ARU06125.1"/>
    <property type="molecule type" value="Genomic_DNA"/>
</dbReference>
<protein>
    <submittedName>
        <fullName evidence="1">Uncharacterized protein</fullName>
    </submittedName>
</protein>
<sequence length="99" mass="10435">METRMKKLVALAGVVVLAGCANTTGTDGIVKVDKTTYMLGGLGGMLDFSSSGAKTRMIRQAQEFCAEQDKEMTLVSSTGKDSGLGTYASAEILFRCDAK</sequence>
<name>A0A1Y0ER45_9BURK</name>
<dbReference type="PROSITE" id="PS51257">
    <property type="entry name" value="PROKAR_LIPOPROTEIN"/>
    <property type="match status" value="1"/>
</dbReference>
<organism evidence="1 2">
    <name type="scientific">Comamonas serinivorans</name>
    <dbReference type="NCBI Taxonomy" id="1082851"/>
    <lineage>
        <taxon>Bacteria</taxon>
        <taxon>Pseudomonadati</taxon>
        <taxon>Pseudomonadota</taxon>
        <taxon>Betaproteobacteria</taxon>
        <taxon>Burkholderiales</taxon>
        <taxon>Comamonadaceae</taxon>
        <taxon>Comamonas</taxon>
    </lineage>
</organism>
<dbReference type="Proteomes" id="UP000196138">
    <property type="component" value="Chromosome"/>
</dbReference>
<evidence type="ECO:0000313" key="2">
    <source>
        <dbReference type="Proteomes" id="UP000196138"/>
    </source>
</evidence>